<organism evidence="1 2">
    <name type="scientific">Pseudomonas syringae CC1557</name>
    <dbReference type="NCBI Taxonomy" id="1357279"/>
    <lineage>
        <taxon>Bacteria</taxon>
        <taxon>Pseudomonadati</taxon>
        <taxon>Pseudomonadota</taxon>
        <taxon>Gammaproteobacteria</taxon>
        <taxon>Pseudomonadales</taxon>
        <taxon>Pseudomonadaceae</taxon>
        <taxon>Pseudomonas</taxon>
        <taxon>Pseudomonas syringae</taxon>
    </lineage>
</organism>
<dbReference type="Pfam" id="PF20192">
    <property type="entry name" value="DUF6555"/>
    <property type="match status" value="1"/>
</dbReference>
<dbReference type="KEGG" id="psyr:N018_10065"/>
<reference evidence="1 2" key="1">
    <citation type="submission" date="2013-12" db="EMBL/GenBank/DDBJ databases">
        <title>Interactions Between Genome Architecture and Virulence Genes in Pseudomonas syringae, strain CC1557 as a model.</title>
        <authorList>
            <person name="Baltrus D."/>
            <person name="Hockett K."/>
            <person name="Karlsrud E."/>
            <person name="Dougherty K."/>
            <person name="Nishimura M."/>
        </authorList>
    </citation>
    <scope>NUCLEOTIDE SEQUENCE [LARGE SCALE GENOMIC DNA]</scope>
    <source>
        <strain evidence="1 2">CC1557</strain>
    </source>
</reference>
<protein>
    <submittedName>
        <fullName evidence="1">Uncharacterized protein</fullName>
    </submittedName>
</protein>
<sequence>MIHQVEFEIHYRFDGKSHVFLHQTPTLCQSDALHCATLHAGVGAFSGGVSGGPIREAVLKAQGVGVTDVHWKRRSLQAGFAQTEKWPLEEAIFTSARCEAG</sequence>
<name>W0MPV0_PSESX</name>
<dbReference type="EMBL" id="CP007014">
    <property type="protein sequence ID" value="AHG40574.1"/>
    <property type="molecule type" value="Genomic_DNA"/>
</dbReference>
<dbReference type="Proteomes" id="UP000019089">
    <property type="component" value="Chromosome"/>
</dbReference>
<evidence type="ECO:0000313" key="1">
    <source>
        <dbReference type="EMBL" id="AHG40574.1"/>
    </source>
</evidence>
<dbReference type="AlphaFoldDB" id="W0MPV0"/>
<evidence type="ECO:0000313" key="2">
    <source>
        <dbReference type="Proteomes" id="UP000019089"/>
    </source>
</evidence>
<dbReference type="InterPro" id="IPR046685">
    <property type="entry name" value="DUF6555"/>
</dbReference>
<proteinExistence type="predicted"/>
<gene>
    <name evidence="1" type="ORF">N018_10065</name>
</gene>
<dbReference type="HOGENOM" id="CLU_180053_0_0_6"/>
<accession>W0MPV0</accession>
<dbReference type="STRING" id="1357279.N018_10065"/>